<dbReference type="InterPro" id="IPR007867">
    <property type="entry name" value="GMC_OxRtase_C"/>
</dbReference>
<evidence type="ECO:0000256" key="3">
    <source>
        <dbReference type="ARBA" id="ARBA00022630"/>
    </source>
</evidence>
<comment type="cofactor">
    <cofactor evidence="1">
        <name>FAD</name>
        <dbReference type="ChEBI" id="CHEBI:57692"/>
    </cofactor>
</comment>
<comment type="similarity">
    <text evidence="2">Belongs to the GMC oxidoreductase family.</text>
</comment>
<keyword evidence="5" id="KW-0560">Oxidoreductase</keyword>
<evidence type="ECO:0000256" key="2">
    <source>
        <dbReference type="ARBA" id="ARBA00010790"/>
    </source>
</evidence>
<dbReference type="PANTHER" id="PTHR42784">
    <property type="entry name" value="PYRANOSE 2-OXIDASE"/>
    <property type="match status" value="1"/>
</dbReference>
<proteinExistence type="inferred from homology"/>
<name>A0A1E7ZA53_9ALTE</name>
<feature type="domain" description="Glucose-methanol-choline oxidoreductase N-terminal" evidence="6">
    <location>
        <begin position="103"/>
        <end position="341"/>
    </location>
</feature>
<evidence type="ECO:0000259" key="6">
    <source>
        <dbReference type="Pfam" id="PF00732"/>
    </source>
</evidence>
<keyword evidence="9" id="KW-1185">Reference proteome</keyword>
<organism evidence="8 9">
    <name type="scientific">Alteromonas confluentis</name>
    <dbReference type="NCBI Taxonomy" id="1656094"/>
    <lineage>
        <taxon>Bacteria</taxon>
        <taxon>Pseudomonadati</taxon>
        <taxon>Pseudomonadota</taxon>
        <taxon>Gammaproteobacteria</taxon>
        <taxon>Alteromonadales</taxon>
        <taxon>Alteromonadaceae</taxon>
        <taxon>Alteromonas/Salinimonas group</taxon>
        <taxon>Alteromonas</taxon>
    </lineage>
</organism>
<reference evidence="8 9" key="1">
    <citation type="submission" date="2016-08" db="EMBL/GenBank/DDBJ databases">
        <authorList>
            <person name="Seilhamer J.J."/>
        </authorList>
    </citation>
    <scope>NUCLEOTIDE SEQUENCE [LARGE SCALE GENOMIC DNA]</scope>
    <source>
        <strain evidence="8 9">KCTC 42603</strain>
    </source>
</reference>
<evidence type="ECO:0000313" key="8">
    <source>
        <dbReference type="EMBL" id="OFC70399.1"/>
    </source>
</evidence>
<dbReference type="EMBL" id="MDHN01000029">
    <property type="protein sequence ID" value="OFC70399.1"/>
    <property type="molecule type" value="Genomic_DNA"/>
</dbReference>
<evidence type="ECO:0000256" key="4">
    <source>
        <dbReference type="ARBA" id="ARBA00022827"/>
    </source>
</evidence>
<evidence type="ECO:0000313" key="9">
    <source>
        <dbReference type="Proteomes" id="UP000175691"/>
    </source>
</evidence>
<feature type="domain" description="Glucose-methanol-choline oxidoreductase C-terminal" evidence="7">
    <location>
        <begin position="435"/>
        <end position="551"/>
    </location>
</feature>
<dbReference type="InterPro" id="IPR051473">
    <property type="entry name" value="P2Ox-like"/>
</dbReference>
<dbReference type="GO" id="GO:0016614">
    <property type="term" value="F:oxidoreductase activity, acting on CH-OH group of donors"/>
    <property type="evidence" value="ECO:0007669"/>
    <property type="project" value="InterPro"/>
</dbReference>
<evidence type="ECO:0000256" key="5">
    <source>
        <dbReference type="ARBA" id="ARBA00023002"/>
    </source>
</evidence>
<accession>A0A1E7ZA53</accession>
<sequence>MDYNMKNTSFEAIVIGSGISGGWAAKELCEKGIKTLMLERGKDIKHREDYHSDFTQPWETIGKGKLNEDILNRDYPVQQKSHVINEYSHDRFIKDPDNPYIQTSPFAWIRGHHTGGKSIMWGRQSYRLSELNLSENQRDGHGSPWPVRYSDLDPWYSYVEEFAGISGNNDGIDVLPDGNFLKPMEMNCLEKHVSGSITENFPDRRMIIGRAAHLTETKPVHEALGRSNCMYRNQCVRGCSFGGYFSTQSATLPAARNTGNLTLMNNKVVLRILHDEASGRATGVEVVDQLTMEKTQYFARVVFVCASTLGSTQILLNSASSAFPQGLGNSSGVLGHYLMDHNIGAIVVGKYSGFEDKYYKGRRPNGIYVPRFQNIGDDKRDFLRGYGFQGGASRTDWAKQAQEKGFGKTLKEKVSTPGDWSMVLVGFGEMLPDFNNKVTLDTTQKDKWGMPLLNVDAKWGENEHKMTDDMIVSGKEMLEAAELTQVFGFKTGSEPGTGIHEMGTARMGDDPTQSVLNKFNQMHDVKNVFVTDGSAMASTACQNPSLTYMAMTARAVDYAVKEMQAGRI</sequence>
<dbReference type="AlphaFoldDB" id="A0A1E7ZA53"/>
<comment type="caution">
    <text evidence="8">The sequence shown here is derived from an EMBL/GenBank/DDBJ whole genome shotgun (WGS) entry which is preliminary data.</text>
</comment>
<dbReference type="SUPFAM" id="SSF54373">
    <property type="entry name" value="FAD-linked reductases, C-terminal domain"/>
    <property type="match status" value="1"/>
</dbReference>
<dbReference type="Gene3D" id="3.50.50.60">
    <property type="entry name" value="FAD/NAD(P)-binding domain"/>
    <property type="match status" value="2"/>
</dbReference>
<dbReference type="InterPro" id="IPR036188">
    <property type="entry name" value="FAD/NAD-bd_sf"/>
</dbReference>
<evidence type="ECO:0000256" key="1">
    <source>
        <dbReference type="ARBA" id="ARBA00001974"/>
    </source>
</evidence>
<dbReference type="Pfam" id="PF05199">
    <property type="entry name" value="GMC_oxred_C"/>
    <property type="match status" value="1"/>
</dbReference>
<dbReference type="PANTHER" id="PTHR42784:SF1">
    <property type="entry name" value="PYRANOSE 2-OXIDASE"/>
    <property type="match status" value="1"/>
</dbReference>
<gene>
    <name evidence="8" type="ORF">BFC18_14645</name>
</gene>
<dbReference type="InterPro" id="IPR000172">
    <property type="entry name" value="GMC_OxRdtase_N"/>
</dbReference>
<dbReference type="Proteomes" id="UP000175691">
    <property type="component" value="Unassembled WGS sequence"/>
</dbReference>
<protein>
    <submittedName>
        <fullName evidence="8">GMC family oxidoreductase</fullName>
    </submittedName>
</protein>
<dbReference type="Pfam" id="PF00732">
    <property type="entry name" value="GMC_oxred_N"/>
    <property type="match status" value="1"/>
</dbReference>
<keyword evidence="4" id="KW-0274">FAD</keyword>
<dbReference type="SUPFAM" id="SSF51905">
    <property type="entry name" value="FAD/NAD(P)-binding domain"/>
    <property type="match status" value="1"/>
</dbReference>
<dbReference type="STRING" id="1656094.BFC18_14645"/>
<evidence type="ECO:0000259" key="7">
    <source>
        <dbReference type="Pfam" id="PF05199"/>
    </source>
</evidence>
<dbReference type="GO" id="GO:0050660">
    <property type="term" value="F:flavin adenine dinucleotide binding"/>
    <property type="evidence" value="ECO:0007669"/>
    <property type="project" value="InterPro"/>
</dbReference>
<keyword evidence="3" id="KW-0285">Flavoprotein</keyword>
<dbReference type="OrthoDB" id="9787779at2"/>